<proteinExistence type="predicted"/>
<gene>
    <name evidence="1" type="ORF">LAD12857_09740</name>
</gene>
<dbReference type="Proteomes" id="UP001419084">
    <property type="component" value="Unassembled WGS sequence"/>
</dbReference>
<accession>A0ABQ5M273</accession>
<organism evidence="1 2">
    <name type="scientific">Lacrimispora amygdalina</name>
    <dbReference type="NCBI Taxonomy" id="253257"/>
    <lineage>
        <taxon>Bacteria</taxon>
        <taxon>Bacillati</taxon>
        <taxon>Bacillota</taxon>
        <taxon>Clostridia</taxon>
        <taxon>Lachnospirales</taxon>
        <taxon>Lachnospiraceae</taxon>
        <taxon>Lacrimispora</taxon>
    </lineage>
</organism>
<protein>
    <submittedName>
        <fullName evidence="1">Uncharacterized protein</fullName>
    </submittedName>
</protein>
<name>A0ABQ5M273_9FIRM</name>
<comment type="caution">
    <text evidence="1">The sequence shown here is derived from an EMBL/GenBank/DDBJ whole genome shotgun (WGS) entry which is preliminary data.</text>
</comment>
<dbReference type="EMBL" id="BRPJ01000016">
    <property type="protein sequence ID" value="GLB29051.1"/>
    <property type="molecule type" value="Genomic_DNA"/>
</dbReference>
<evidence type="ECO:0000313" key="1">
    <source>
        <dbReference type="EMBL" id="GLB29051.1"/>
    </source>
</evidence>
<reference evidence="1 2" key="1">
    <citation type="journal article" date="2024" name="Int. J. Syst. Evol. Microbiol.">
        <title>Lacrimispora brassicae sp. nov. isolated from fermented cabbage, and proposal of Clostridium indicum Gundawar et al. 2019 and Clostridium methoxybenzovorans Mechichi et al. 1999 as heterotypic synonyms of Lacrimispora amygdalina (Parshina et al. 2003) Haas and Blanchard 2020 and Lacrimispora indolis (McClung and McCoy 1957) Haas and Blanchard 2020, respectively.</title>
        <authorList>
            <person name="Kobayashi H."/>
            <person name="Tanizawa Y."/>
            <person name="Sakamoto M."/>
            <person name="Ohkuma M."/>
            <person name="Tohno M."/>
        </authorList>
    </citation>
    <scope>NUCLEOTIDE SEQUENCE [LARGE SCALE GENOMIC DNA]</scope>
    <source>
        <strain evidence="1 2">DSM 12857</strain>
    </source>
</reference>
<keyword evidence="2" id="KW-1185">Reference proteome</keyword>
<sequence>MLGRISDEYKNQIFFGAQEKIIFPVFLEQSVCGAYGEGAGEEDGISVFSH</sequence>
<evidence type="ECO:0000313" key="2">
    <source>
        <dbReference type="Proteomes" id="UP001419084"/>
    </source>
</evidence>